<dbReference type="InterPro" id="IPR036249">
    <property type="entry name" value="Thioredoxin-like_sf"/>
</dbReference>
<dbReference type="EMBL" id="CP032627">
    <property type="protein sequence ID" value="AYG00848.1"/>
    <property type="molecule type" value="Genomic_DNA"/>
</dbReference>
<name>A0A387BE77_9LACT</name>
<organism evidence="2 3">
    <name type="scientific">Lactococcus allomyrinae</name>
    <dbReference type="NCBI Taxonomy" id="2419773"/>
    <lineage>
        <taxon>Bacteria</taxon>
        <taxon>Bacillati</taxon>
        <taxon>Bacillota</taxon>
        <taxon>Bacilli</taxon>
        <taxon>Lactobacillales</taxon>
        <taxon>Streptococcaceae</taxon>
        <taxon>Lactococcus</taxon>
    </lineage>
</organism>
<sequence length="123" mass="14393">MIKVYHGTVGENSYKQTIAWLEKYKLEFESISKNELSEDIIKHILSLSDGGFDEIIVSAKKSMKPYKAARNYFHVKQLTTSDMIRFILNHTEFLRAPIIFDDKKVLVGYHKDDIRVFLPRIKV</sequence>
<dbReference type="AlphaFoldDB" id="A0A387BE77"/>
<dbReference type="InterPro" id="IPR006660">
    <property type="entry name" value="Arsenate_reductase-like"/>
</dbReference>
<reference evidence="2 3" key="1">
    <citation type="submission" date="2018-09" db="EMBL/GenBank/DDBJ databases">
        <title>Genome sequencing of strain 1JSPR-7.</title>
        <authorList>
            <person name="Heo J."/>
            <person name="Kim S.-J."/>
            <person name="Kwon S.-W."/>
        </authorList>
    </citation>
    <scope>NUCLEOTIDE SEQUENCE [LARGE SCALE GENOMIC DNA]</scope>
    <source>
        <strain evidence="2 3">1JSPR-7</strain>
    </source>
</reference>
<evidence type="ECO:0000256" key="1">
    <source>
        <dbReference type="PROSITE-ProRule" id="PRU01282"/>
    </source>
</evidence>
<dbReference type="PANTHER" id="PTHR30041">
    <property type="entry name" value="ARSENATE REDUCTASE"/>
    <property type="match status" value="1"/>
</dbReference>
<comment type="similarity">
    <text evidence="1">Belongs to the ArsC family.</text>
</comment>
<evidence type="ECO:0000313" key="3">
    <source>
        <dbReference type="Proteomes" id="UP000269374"/>
    </source>
</evidence>
<dbReference type="PANTHER" id="PTHR30041:SF7">
    <property type="entry name" value="GLOBAL TRANSCRIPTIONAL REGULATOR SPX"/>
    <property type="match status" value="1"/>
</dbReference>
<dbReference type="PROSITE" id="PS51353">
    <property type="entry name" value="ARSC"/>
    <property type="match status" value="1"/>
</dbReference>
<proteinExistence type="inferred from homology"/>
<dbReference type="Proteomes" id="UP000269374">
    <property type="component" value="Chromosome"/>
</dbReference>
<gene>
    <name evidence="2" type="ORF">D7I46_06910</name>
</gene>
<protein>
    <submittedName>
        <fullName evidence="2">Spx-like protein</fullName>
    </submittedName>
</protein>
<evidence type="ECO:0000313" key="2">
    <source>
        <dbReference type="EMBL" id="AYG00848.1"/>
    </source>
</evidence>
<dbReference type="Pfam" id="PF03960">
    <property type="entry name" value="ArsC"/>
    <property type="match status" value="1"/>
</dbReference>
<dbReference type="Gene3D" id="3.40.30.10">
    <property type="entry name" value="Glutaredoxin"/>
    <property type="match status" value="1"/>
</dbReference>
<accession>A0A387BE77</accession>
<dbReference type="RefSeq" id="WP_120772236.1">
    <property type="nucleotide sequence ID" value="NZ_CP032627.1"/>
</dbReference>
<dbReference type="KEGG" id="lact:D7I46_06910"/>
<keyword evidence="3" id="KW-1185">Reference proteome</keyword>
<dbReference type="SUPFAM" id="SSF52833">
    <property type="entry name" value="Thioredoxin-like"/>
    <property type="match status" value="1"/>
</dbReference>
<dbReference type="OrthoDB" id="2242564at2"/>